<evidence type="ECO:0000259" key="3">
    <source>
        <dbReference type="Pfam" id="PF24883"/>
    </source>
</evidence>
<evidence type="ECO:0000256" key="1">
    <source>
        <dbReference type="ARBA" id="ARBA00022737"/>
    </source>
</evidence>
<feature type="region of interest" description="Disordered" evidence="2">
    <location>
        <begin position="1058"/>
        <end position="1079"/>
    </location>
</feature>
<dbReference type="InterPro" id="IPR056884">
    <property type="entry name" value="NPHP3-like_N"/>
</dbReference>
<reference evidence="5" key="1">
    <citation type="submission" date="2021-10" db="EMBL/GenBank/DDBJ databases">
        <authorList>
            <person name="Piombo E."/>
        </authorList>
    </citation>
    <scope>NUCLEOTIDE SEQUENCE</scope>
</reference>
<name>A0A9N9W9S3_9HYPO</name>
<gene>
    <name evidence="5" type="ORF">CSOL1703_00012344</name>
</gene>
<evidence type="ECO:0000256" key="2">
    <source>
        <dbReference type="SAM" id="MobiDB-lite"/>
    </source>
</evidence>
<comment type="caution">
    <text evidence="5">The sequence shown here is derived from an EMBL/GenBank/DDBJ whole genome shotgun (WGS) entry which is preliminary data.</text>
</comment>
<dbReference type="InterPro" id="IPR027417">
    <property type="entry name" value="P-loop_NTPase"/>
</dbReference>
<dbReference type="SUPFAM" id="SSF52540">
    <property type="entry name" value="P-loop containing nucleoside triphosphate hydrolases"/>
    <property type="match status" value="1"/>
</dbReference>
<dbReference type="PANTHER" id="PTHR10039:SF5">
    <property type="entry name" value="NACHT DOMAIN-CONTAINING PROTEIN"/>
    <property type="match status" value="1"/>
</dbReference>
<dbReference type="AlphaFoldDB" id="A0A9N9W9S3"/>
<proteinExistence type="predicted"/>
<feature type="domain" description="DUF7791" evidence="4">
    <location>
        <begin position="527"/>
        <end position="651"/>
    </location>
</feature>
<dbReference type="Pfam" id="PF25053">
    <property type="entry name" value="DUF7791"/>
    <property type="match status" value="1"/>
</dbReference>
<protein>
    <recommendedName>
        <fullName evidence="7">NACHT domain-containing protein</fullName>
    </recommendedName>
</protein>
<sequence>MSGFEVLGLACTIFQTISFAHETLNICIALYHNQKTPDADIEEIARSMVVAAEKVTTICDKNNKNLNKDISQIASGCNNDTLGQEIARIARECTKIASRLKSEVEKITSLDASGNLLITLKVASMSFWKKPKLKKLNESLCSCREQMQALLITQIWATTKANNLTQDPGFRKLGSDVQVFIANLEKGYTKLEDLLNRQTASTQAHITGEFGIAKQDIKDHNESLLKTHEKDAATKAQNERLRKSFEFPAMNSRRNTILDPQDATFGRIFRSYTNTTNRKNSPKTQAIDLLLDQWCPHSRILSHYFWKIGSTMENNIQGLYCSLIHQLIDDNELIMTRILNEFSFAKKKTYVNDWSAPELDKILYYILRSTVDRGPVCIFIDGLDEYCGNGGQKDLAEKVKRFARHEEVKLCVSSRPEQRLLESFSTTPNLKLQELTRPDMESLIQKRLGKFEQRGQISSPTLNAVAKLLIEKAEGVFLWLQLTMQSVENGIENEDSDEFLITRLKDLPSDITDLYTDMWKRLNQDSKVYRESAALFFKFLIRFQELKNADAAADISLRLEDVSLFDIACWKDENLQERLLNVGYETSSEEIVGVCERVKKDIRIRCAGLLEVQPLDYSVEFEFDNVSRCVDFVHRTAHDFLVDTEAGQQILSYGKLSATETLTQITKGAFCKSRIKTRAEGLGKARDPMRVLECLSRFQSDENDWVNEASEWLAMAESFYNAGLLQERVLPRPSFLGHMVFFPDLYDAAMPLFQKAEASAATEVLRLWQWGGFFDFWEDLDDWDLGRRQALVKAVPQLMSCGPDLAAAQAYVEGRPERHLLTIVANRTTALWQLGQSSLRWELEWRTTTPGPSKTASPQALVAIMSSQTTLHQDQWGLAATVGIRPGGGLDHFTHIDEMVNLHDWEAGTISPFFMLNTSFLLKHVLDGLSTHCPDEMTAQLHKIRGQIPISVPCISFICIAGIFKQNNRWFRVIDQTPPPLQSITDLIFDPTISLCESNERLEQLRKSIIGLSYDPKVLEQVELEDVLRAPAEEGRLGPCRLEDAGLKWSEELEQVIEVGTERPESPLPGTAEDATARR</sequence>
<dbReference type="EMBL" id="CABFOC020000013">
    <property type="protein sequence ID" value="CAH0045714.1"/>
    <property type="molecule type" value="Genomic_DNA"/>
</dbReference>
<feature type="domain" description="Nephrocystin 3-like N-terminal" evidence="3">
    <location>
        <begin position="290"/>
        <end position="415"/>
    </location>
</feature>
<organism evidence="5 6">
    <name type="scientific">Clonostachys solani</name>
    <dbReference type="NCBI Taxonomy" id="160281"/>
    <lineage>
        <taxon>Eukaryota</taxon>
        <taxon>Fungi</taxon>
        <taxon>Dikarya</taxon>
        <taxon>Ascomycota</taxon>
        <taxon>Pezizomycotina</taxon>
        <taxon>Sordariomycetes</taxon>
        <taxon>Hypocreomycetidae</taxon>
        <taxon>Hypocreales</taxon>
        <taxon>Bionectriaceae</taxon>
        <taxon>Clonostachys</taxon>
    </lineage>
</organism>
<accession>A0A9N9W9S3</accession>
<evidence type="ECO:0008006" key="7">
    <source>
        <dbReference type="Google" id="ProtNLM"/>
    </source>
</evidence>
<dbReference type="OrthoDB" id="5086500at2759"/>
<dbReference type="Proteomes" id="UP000775872">
    <property type="component" value="Unassembled WGS sequence"/>
</dbReference>
<keyword evidence="1" id="KW-0677">Repeat</keyword>
<evidence type="ECO:0000259" key="4">
    <source>
        <dbReference type="Pfam" id="PF25053"/>
    </source>
</evidence>
<dbReference type="PANTHER" id="PTHR10039">
    <property type="entry name" value="AMELOGENIN"/>
    <property type="match status" value="1"/>
</dbReference>
<dbReference type="Pfam" id="PF24883">
    <property type="entry name" value="NPHP3_N"/>
    <property type="match status" value="1"/>
</dbReference>
<evidence type="ECO:0000313" key="6">
    <source>
        <dbReference type="Proteomes" id="UP000775872"/>
    </source>
</evidence>
<dbReference type="InterPro" id="IPR056693">
    <property type="entry name" value="DUF7791"/>
</dbReference>
<keyword evidence="6" id="KW-1185">Reference proteome</keyword>
<evidence type="ECO:0000313" key="5">
    <source>
        <dbReference type="EMBL" id="CAH0045714.1"/>
    </source>
</evidence>